<gene>
    <name evidence="2" type="ORF">SAMN06269117_10750</name>
</gene>
<accession>A0A521BSI7</accession>
<evidence type="ECO:0000313" key="2">
    <source>
        <dbReference type="EMBL" id="SMO50128.1"/>
    </source>
</evidence>
<protein>
    <submittedName>
        <fullName evidence="2">Cupin domain protein</fullName>
    </submittedName>
</protein>
<dbReference type="SUPFAM" id="SSF51182">
    <property type="entry name" value="RmlC-like cupins"/>
    <property type="match status" value="1"/>
</dbReference>
<evidence type="ECO:0000259" key="1">
    <source>
        <dbReference type="Pfam" id="PF07883"/>
    </source>
</evidence>
<reference evidence="2 3" key="1">
    <citation type="submission" date="2017-05" db="EMBL/GenBank/DDBJ databases">
        <authorList>
            <person name="Varghese N."/>
            <person name="Submissions S."/>
        </authorList>
    </citation>
    <scope>NUCLEOTIDE SEQUENCE [LARGE SCALE GENOMIC DNA]</scope>
    <source>
        <strain evidence="2 3">DSM 16304</strain>
    </source>
</reference>
<dbReference type="InterPro" id="IPR013096">
    <property type="entry name" value="Cupin_2"/>
</dbReference>
<dbReference type="Pfam" id="PF07883">
    <property type="entry name" value="Cupin_2"/>
    <property type="match status" value="1"/>
</dbReference>
<dbReference type="AlphaFoldDB" id="A0A521BSI7"/>
<dbReference type="InterPro" id="IPR011051">
    <property type="entry name" value="RmlC_Cupin_sf"/>
</dbReference>
<keyword evidence="3" id="KW-1185">Reference proteome</keyword>
<dbReference type="Proteomes" id="UP000317315">
    <property type="component" value="Unassembled WGS sequence"/>
</dbReference>
<feature type="domain" description="Cupin type-2" evidence="1">
    <location>
        <begin position="31"/>
        <end position="82"/>
    </location>
</feature>
<sequence>MVEKTGVTDRERVFEELQKEGYENLYVWSGPPGIYYNWHIHPFDEVRWILEGEITIGTREEVFHLKPGDKLRVPAGTEHWAEVGDKGVTYVCGTKR</sequence>
<organism evidence="2 3">
    <name type="scientific">Balnearium lithotrophicum</name>
    <dbReference type="NCBI Taxonomy" id="223788"/>
    <lineage>
        <taxon>Bacteria</taxon>
        <taxon>Pseudomonadati</taxon>
        <taxon>Aquificota</taxon>
        <taxon>Aquificia</taxon>
        <taxon>Desulfurobacteriales</taxon>
        <taxon>Desulfurobacteriaceae</taxon>
        <taxon>Balnearium</taxon>
    </lineage>
</organism>
<name>A0A521BSI7_9BACT</name>
<proteinExistence type="predicted"/>
<dbReference type="OrthoDB" id="9796642at2"/>
<dbReference type="EMBL" id="FXTM01000007">
    <property type="protein sequence ID" value="SMO50128.1"/>
    <property type="molecule type" value="Genomic_DNA"/>
</dbReference>
<dbReference type="InterPro" id="IPR014710">
    <property type="entry name" value="RmlC-like_jellyroll"/>
</dbReference>
<dbReference type="Gene3D" id="2.60.120.10">
    <property type="entry name" value="Jelly Rolls"/>
    <property type="match status" value="1"/>
</dbReference>
<evidence type="ECO:0000313" key="3">
    <source>
        <dbReference type="Proteomes" id="UP000317315"/>
    </source>
</evidence>
<dbReference type="RefSeq" id="WP_142934818.1">
    <property type="nucleotide sequence ID" value="NZ_FXTM01000007.1"/>
</dbReference>